<organism evidence="6 7">
    <name type="scientific">Asticcacaulis biprosthecium C19</name>
    <dbReference type="NCBI Taxonomy" id="715226"/>
    <lineage>
        <taxon>Bacteria</taxon>
        <taxon>Pseudomonadati</taxon>
        <taxon>Pseudomonadota</taxon>
        <taxon>Alphaproteobacteria</taxon>
        <taxon>Caulobacterales</taxon>
        <taxon>Caulobacteraceae</taxon>
        <taxon>Asticcacaulis</taxon>
    </lineage>
</organism>
<dbReference type="Pfam" id="PF16326">
    <property type="entry name" value="ABC_tran_CTD"/>
    <property type="match status" value="1"/>
</dbReference>
<dbReference type="AlphaFoldDB" id="F4QM68"/>
<dbReference type="InterPro" id="IPR003593">
    <property type="entry name" value="AAA+_ATPase"/>
</dbReference>
<dbReference type="InterPro" id="IPR017871">
    <property type="entry name" value="ABC_transporter-like_CS"/>
</dbReference>
<dbReference type="PROSITE" id="PS50893">
    <property type="entry name" value="ABC_TRANSPORTER_2"/>
    <property type="match status" value="2"/>
</dbReference>
<dbReference type="GO" id="GO:0016887">
    <property type="term" value="F:ATP hydrolysis activity"/>
    <property type="evidence" value="ECO:0007669"/>
    <property type="project" value="InterPro"/>
</dbReference>
<dbReference type="PANTHER" id="PTHR42855:SF1">
    <property type="entry name" value="ABC TRANSPORTER DOMAIN-CONTAINING PROTEIN"/>
    <property type="match status" value="1"/>
</dbReference>
<dbReference type="GO" id="GO:0005524">
    <property type="term" value="F:ATP binding"/>
    <property type="evidence" value="ECO:0007669"/>
    <property type="project" value="UniProtKB-KW"/>
</dbReference>
<gene>
    <name evidence="6" type="ORF">ABI_27240</name>
</gene>
<dbReference type="OrthoDB" id="7168152at2"/>
<feature type="domain" description="ABC transporter" evidence="5">
    <location>
        <begin position="286"/>
        <end position="506"/>
    </location>
</feature>
<keyword evidence="1" id="KW-0547">Nucleotide-binding</keyword>
<dbReference type="STRING" id="715226.ABI_27240"/>
<dbReference type="CDD" id="cd03221">
    <property type="entry name" value="ABCF_EF-3"/>
    <property type="match status" value="2"/>
</dbReference>
<dbReference type="Gene3D" id="1.10.287.380">
    <property type="entry name" value="Valyl-tRNA synthetase, C-terminal domain"/>
    <property type="match status" value="1"/>
</dbReference>
<dbReference type="Proteomes" id="UP000006512">
    <property type="component" value="Unassembled WGS sequence"/>
</dbReference>
<keyword evidence="7" id="KW-1185">Reference proteome</keyword>
<sequence length="602" mass="66899">MSLKPSGKAPLLALKDIRLMDGQTPLFDGVDIALDRGVRACLVGRNGAGKSTLMRLLAGQIEPDSGERYVSQGTRFAFVLQEPEPVGLTILDWAISGGAESYNAEAELYAFGIDPQGPTTSMSGGEKRRAALAKAFAEDPDLIFLDEPTNHLDIFAIQTLEDRLKSFRGAALVVSHDRTFLERVTQRCYWLYDRRMLRLDDNYASFDEWRDKVEAETAESLRRLEKAIERETYTFYRSITAQRTRNEGRAARLNAMRQDFAARIKSMDKPMDMVLDSGGTSGKLVAELKHVAKGFGGRTLIKDLSTRILRGDRLAIVGPNGAGKSTLVKLLLGQIPADSGDIRLGTKLDVAYLDQGRDALKGDETLWDVLANSGSDSIMVRGEPRHVAAYAKDFLFREKQLRQPVKSLSGGERNRLQLARALAKATNLLVLDEPTNDLDMDTLDLLEDMLADYDGTLILVSHDRDFIDRLATSTLALDGNGRTAETPGGWQDFIRQNPDFFQRGATPKEIAATKAAAAPAKTAPKKLSYKDQKRLEDLEKLMPQWQGEIARLEKVLEDTTLYSRDPKAFDATMKTLEKLRHDLDTGETEWLELEDRKAALAG</sequence>
<evidence type="ECO:0000313" key="7">
    <source>
        <dbReference type="Proteomes" id="UP000006512"/>
    </source>
</evidence>
<dbReference type="InterPro" id="IPR037118">
    <property type="entry name" value="Val-tRNA_synth_C_sf"/>
</dbReference>
<feature type="domain" description="ABC transporter" evidence="5">
    <location>
        <begin position="12"/>
        <end position="218"/>
    </location>
</feature>
<protein>
    <submittedName>
        <fullName evidence="6">Holdfast attachment protein C</fullName>
    </submittedName>
</protein>
<keyword evidence="2" id="KW-0067">ATP-binding</keyword>
<dbReference type="PROSITE" id="PS00211">
    <property type="entry name" value="ABC_TRANSPORTER_1"/>
    <property type="match status" value="2"/>
</dbReference>
<dbReference type="Gene3D" id="3.40.50.300">
    <property type="entry name" value="P-loop containing nucleotide triphosphate hydrolases"/>
    <property type="match status" value="2"/>
</dbReference>
<dbReference type="SMART" id="SM00382">
    <property type="entry name" value="AAA"/>
    <property type="match status" value="2"/>
</dbReference>
<dbReference type="GO" id="GO:0003677">
    <property type="term" value="F:DNA binding"/>
    <property type="evidence" value="ECO:0007669"/>
    <property type="project" value="InterPro"/>
</dbReference>
<comment type="similarity">
    <text evidence="4">Belongs to the ABC transporter superfamily. ABCF family. Uup subfamily.</text>
</comment>
<dbReference type="InterPro" id="IPR032524">
    <property type="entry name" value="ABC_tran_C"/>
</dbReference>
<evidence type="ECO:0000259" key="5">
    <source>
        <dbReference type="PROSITE" id="PS50893"/>
    </source>
</evidence>
<evidence type="ECO:0000256" key="4">
    <source>
        <dbReference type="ARBA" id="ARBA00061478"/>
    </source>
</evidence>
<dbReference type="InterPro" id="IPR027417">
    <property type="entry name" value="P-loop_NTPase"/>
</dbReference>
<dbReference type="SUPFAM" id="SSF52540">
    <property type="entry name" value="P-loop containing nucleoside triphosphate hydrolases"/>
    <property type="match status" value="2"/>
</dbReference>
<dbReference type="InterPro" id="IPR003439">
    <property type="entry name" value="ABC_transporter-like_ATP-bd"/>
</dbReference>
<reference evidence="7" key="1">
    <citation type="submission" date="2011-03" db="EMBL/GenBank/DDBJ databases">
        <title>Draft genome sequence of Brevundimonas diminuta.</title>
        <authorList>
            <person name="Brown P.J.B."/>
            <person name="Buechlein A."/>
            <person name="Hemmerich C."/>
            <person name="Brun Y.V."/>
        </authorList>
    </citation>
    <scope>NUCLEOTIDE SEQUENCE [LARGE SCALE GENOMIC DNA]</scope>
    <source>
        <strain evidence="7">C19</strain>
    </source>
</reference>
<dbReference type="EMBL" id="GL883078">
    <property type="protein sequence ID" value="EGF91309.1"/>
    <property type="molecule type" value="Genomic_DNA"/>
</dbReference>
<dbReference type="PANTHER" id="PTHR42855">
    <property type="entry name" value="ABC TRANSPORTER ATP-BINDING SUBUNIT"/>
    <property type="match status" value="1"/>
</dbReference>
<evidence type="ECO:0000313" key="6">
    <source>
        <dbReference type="EMBL" id="EGF91309.1"/>
    </source>
</evidence>
<dbReference type="HOGENOM" id="CLU_000604_36_0_5"/>
<dbReference type="InterPro" id="IPR051309">
    <property type="entry name" value="ABCF_ATPase"/>
</dbReference>
<evidence type="ECO:0000256" key="1">
    <source>
        <dbReference type="ARBA" id="ARBA00022741"/>
    </source>
</evidence>
<evidence type="ECO:0000256" key="3">
    <source>
        <dbReference type="ARBA" id="ARBA00049360"/>
    </source>
</evidence>
<name>F4QM68_9CAUL</name>
<proteinExistence type="inferred from homology"/>
<dbReference type="FunFam" id="3.40.50.300:FF:000309">
    <property type="entry name" value="ABC transporter ATP-binding protein"/>
    <property type="match status" value="1"/>
</dbReference>
<evidence type="ECO:0000256" key="2">
    <source>
        <dbReference type="ARBA" id="ARBA00022840"/>
    </source>
</evidence>
<accession>F4QM68</accession>
<comment type="catalytic activity">
    <reaction evidence="3">
        <text>ATP + H2O = ADP + phosphate + H(+)</text>
        <dbReference type="Rhea" id="RHEA:13065"/>
        <dbReference type="ChEBI" id="CHEBI:15377"/>
        <dbReference type="ChEBI" id="CHEBI:15378"/>
        <dbReference type="ChEBI" id="CHEBI:30616"/>
        <dbReference type="ChEBI" id="CHEBI:43474"/>
        <dbReference type="ChEBI" id="CHEBI:456216"/>
    </reaction>
</comment>
<dbReference type="Pfam" id="PF00005">
    <property type="entry name" value="ABC_tran"/>
    <property type="match status" value="2"/>
</dbReference>
<dbReference type="eggNOG" id="COG0488">
    <property type="taxonomic scope" value="Bacteria"/>
</dbReference>